<evidence type="ECO:0000256" key="2">
    <source>
        <dbReference type="ARBA" id="ARBA00012180"/>
    </source>
</evidence>
<sequence length="276" mass="31342">MWFSSWSWNDGLAFHSRARFLEGAWENAHPVYMCFVDLEKAYNRVPRELLWEVLREYGVRGSLLRAIQSLYSQSESCVRVLGSTSDRFPVRVGLRQGCALSPILFVIFMDRILRCSCGGGGLQFSRLRIAPLLFADDVVLMASSVCDLQHSLDRFTAECEAAGMRISTSKSEAMVLSRKPMDCPLQVGNEALPQVKEFKYLGVLFWSEGTMEREMGRRIRAAGAVLQSLYRTVVTKRELSQKAKLSVYRAIFVPTLTYGHEVMTERTRSRIQAAEM</sequence>
<evidence type="ECO:0000256" key="1">
    <source>
        <dbReference type="ARBA" id="ARBA00010879"/>
    </source>
</evidence>
<dbReference type="InterPro" id="IPR043128">
    <property type="entry name" value="Rev_trsase/Diguanyl_cyclase"/>
</dbReference>
<dbReference type="Proteomes" id="UP001346869">
    <property type="component" value="Unassembled WGS sequence"/>
</dbReference>
<feature type="domain" description="Reverse transcriptase" evidence="3">
    <location>
        <begin position="1"/>
        <end position="205"/>
    </location>
</feature>
<reference evidence="4 5" key="2">
    <citation type="journal article" date="2023" name="Mol. Biol. Evol.">
        <title>Genomics of Secondarily Temperate Adaptation in the Only Non-Antarctic Icefish.</title>
        <authorList>
            <person name="Rivera-Colon A.G."/>
            <person name="Rayamajhi N."/>
            <person name="Minhas B.F."/>
            <person name="Madrigal G."/>
            <person name="Bilyk K.T."/>
            <person name="Yoon V."/>
            <person name="Hune M."/>
            <person name="Gregory S."/>
            <person name="Cheng C.H.C."/>
            <person name="Catchen J.M."/>
        </authorList>
    </citation>
    <scope>NUCLEOTIDE SEQUENCE [LARGE SCALE GENOMIC DNA]</scope>
    <source>
        <strain evidence="4">JMC-PN-2008</strain>
    </source>
</reference>
<accession>A0AAN7WZP8</accession>
<name>A0AAN7WZP8_ELEMC</name>
<dbReference type="PANTHER" id="PTHR47027:SF30">
    <property type="entry name" value="THAP-TYPE DOMAIN-CONTAINING PROTEIN"/>
    <property type="match status" value="1"/>
</dbReference>
<dbReference type="CDD" id="cd23767">
    <property type="entry name" value="IQCD"/>
    <property type="match status" value="1"/>
</dbReference>
<proteinExistence type="inferred from homology"/>
<dbReference type="EMBL" id="JAUZQC010000022">
    <property type="protein sequence ID" value="KAK5851304.1"/>
    <property type="molecule type" value="Genomic_DNA"/>
</dbReference>
<dbReference type="SUPFAM" id="SSF56672">
    <property type="entry name" value="DNA/RNA polymerases"/>
    <property type="match status" value="1"/>
</dbReference>
<comment type="caution">
    <text evidence="4">The sequence shown here is derived from an EMBL/GenBank/DDBJ whole genome shotgun (WGS) entry which is preliminary data.</text>
</comment>
<dbReference type="InterPro" id="IPR043502">
    <property type="entry name" value="DNA/RNA_pol_sf"/>
</dbReference>
<dbReference type="GO" id="GO:0004523">
    <property type="term" value="F:RNA-DNA hybrid ribonuclease activity"/>
    <property type="evidence" value="ECO:0007669"/>
    <property type="project" value="UniProtKB-EC"/>
</dbReference>
<dbReference type="Gene3D" id="3.30.70.270">
    <property type="match status" value="1"/>
</dbReference>
<dbReference type="Pfam" id="PF00078">
    <property type="entry name" value="RVT_1"/>
    <property type="match status" value="1"/>
</dbReference>
<dbReference type="EC" id="3.1.26.4" evidence="2"/>
<dbReference type="PROSITE" id="PS50878">
    <property type="entry name" value="RT_POL"/>
    <property type="match status" value="1"/>
</dbReference>
<reference evidence="4 5" key="1">
    <citation type="journal article" date="2023" name="Genes (Basel)">
        <title>Chromosome-Level Genome Assembly and Circadian Gene Repertoire of the Patagonia Blennie Eleginops maclovinus-The Closest Ancestral Proxy of Antarctic Cryonotothenioids.</title>
        <authorList>
            <person name="Cheng C.C."/>
            <person name="Rivera-Colon A.G."/>
            <person name="Minhas B.F."/>
            <person name="Wilson L."/>
            <person name="Rayamajhi N."/>
            <person name="Vargas-Chacoff L."/>
            <person name="Catchen J.M."/>
        </authorList>
    </citation>
    <scope>NUCLEOTIDE SEQUENCE [LARGE SCALE GENOMIC DNA]</scope>
    <source>
        <strain evidence="4">JMC-PN-2008</strain>
    </source>
</reference>
<evidence type="ECO:0000259" key="3">
    <source>
        <dbReference type="PROSITE" id="PS50878"/>
    </source>
</evidence>
<evidence type="ECO:0000313" key="5">
    <source>
        <dbReference type="Proteomes" id="UP001346869"/>
    </source>
</evidence>
<protein>
    <recommendedName>
        <fullName evidence="2">ribonuclease H</fullName>
        <ecNumber evidence="2">3.1.26.4</ecNumber>
    </recommendedName>
</protein>
<dbReference type="InterPro" id="IPR000477">
    <property type="entry name" value="RT_dom"/>
</dbReference>
<evidence type="ECO:0000313" key="4">
    <source>
        <dbReference type="EMBL" id="KAK5851304.1"/>
    </source>
</evidence>
<dbReference type="CDD" id="cd01650">
    <property type="entry name" value="RT_nLTR_like"/>
    <property type="match status" value="1"/>
</dbReference>
<keyword evidence="5" id="KW-1185">Reference proteome</keyword>
<comment type="similarity">
    <text evidence="1">Belongs to the beta type-B retroviral polymerase family. HERV class-II K(HML-2) pol subfamily.</text>
</comment>
<organism evidence="4 5">
    <name type="scientific">Eleginops maclovinus</name>
    <name type="common">Patagonian blennie</name>
    <name type="synonym">Eleginus maclovinus</name>
    <dbReference type="NCBI Taxonomy" id="56733"/>
    <lineage>
        <taxon>Eukaryota</taxon>
        <taxon>Metazoa</taxon>
        <taxon>Chordata</taxon>
        <taxon>Craniata</taxon>
        <taxon>Vertebrata</taxon>
        <taxon>Euteleostomi</taxon>
        <taxon>Actinopterygii</taxon>
        <taxon>Neopterygii</taxon>
        <taxon>Teleostei</taxon>
        <taxon>Neoteleostei</taxon>
        <taxon>Acanthomorphata</taxon>
        <taxon>Eupercaria</taxon>
        <taxon>Perciformes</taxon>
        <taxon>Notothenioidei</taxon>
        <taxon>Eleginopidae</taxon>
        <taxon>Eleginops</taxon>
    </lineage>
</organism>
<dbReference type="PANTHER" id="PTHR47027">
    <property type="entry name" value="REVERSE TRANSCRIPTASE DOMAIN-CONTAINING PROTEIN"/>
    <property type="match status" value="1"/>
</dbReference>
<gene>
    <name evidence="4" type="ORF">PBY51_002107</name>
</gene>
<dbReference type="AlphaFoldDB" id="A0AAN7WZP8"/>